<accession>A0ABQ7KQ23</accession>
<dbReference type="EMBL" id="JADBGQ010000010">
    <property type="protein sequence ID" value="KAG5376598.1"/>
    <property type="molecule type" value="Genomic_DNA"/>
</dbReference>
<evidence type="ECO:0000313" key="7">
    <source>
        <dbReference type="Proteomes" id="UP000823674"/>
    </source>
</evidence>
<evidence type="ECO:0000256" key="5">
    <source>
        <dbReference type="ARBA" id="ARBA00022840"/>
    </source>
</evidence>
<dbReference type="SUPFAM" id="SSF52540">
    <property type="entry name" value="P-loop containing nucleoside triphosphate hydrolases"/>
    <property type="match status" value="1"/>
</dbReference>
<comment type="similarity">
    <text evidence="1">Belongs to the IPP transferase family.</text>
</comment>
<evidence type="ECO:0000256" key="2">
    <source>
        <dbReference type="ARBA" id="ARBA00022679"/>
    </source>
</evidence>
<evidence type="ECO:0000256" key="1">
    <source>
        <dbReference type="ARBA" id="ARBA00005842"/>
    </source>
</evidence>
<evidence type="ECO:0000313" key="6">
    <source>
        <dbReference type="EMBL" id="KAG5376598.1"/>
    </source>
</evidence>
<keyword evidence="4" id="KW-0547">Nucleotide-binding</keyword>
<sequence length="379" mass="43196">MNIMSTSRRYKFQAPDLSSTTYAQIDREETVLRDTSHFKGEVFIRMKPCMTNLRQMIQPMLNFQGISAGLNMVDVPFFRPKDKVVFVMGATGTGKSRLAIDLATRFPAEIVNSDKIQVYKGLDIVTNKVTPEESLGVPHHLLGTVENTHEDFTAEDYQREALRAVKSIVERDRVPIIAGGSNSYIEALVNNCVDFRLRYKCCFLWVDVDRPVLNSFVSDRVDKMVEMGLVDEVRRIFDPSSSDYSSGIRRAIAVPELDEFLRAEKRDYPAEVTGKLLETAIKKIKENNCLLACRQYQKIKRLYKQWKWNMHRIDATEVFLRRGEEADEAWENMVARPSALAVNRFLNYSDDHHLEGADILLPEISAVPPLPAAVAAISR</sequence>
<reference evidence="6 7" key="1">
    <citation type="submission" date="2021-03" db="EMBL/GenBank/DDBJ databases">
        <authorList>
            <person name="King G.J."/>
            <person name="Bancroft I."/>
            <person name="Baten A."/>
            <person name="Bloomfield J."/>
            <person name="Borpatragohain P."/>
            <person name="He Z."/>
            <person name="Irish N."/>
            <person name="Irwin J."/>
            <person name="Liu K."/>
            <person name="Mauleon R.P."/>
            <person name="Moore J."/>
            <person name="Morris R."/>
            <person name="Ostergaard L."/>
            <person name="Wang B."/>
            <person name="Wells R."/>
        </authorList>
    </citation>
    <scope>NUCLEOTIDE SEQUENCE [LARGE SCALE GENOMIC DNA]</scope>
    <source>
        <strain evidence="6">R-o-18</strain>
        <tissue evidence="6">Leaf</tissue>
    </source>
</reference>
<evidence type="ECO:0000256" key="3">
    <source>
        <dbReference type="ARBA" id="ARBA00022712"/>
    </source>
</evidence>
<protein>
    <recommendedName>
        <fullName evidence="8">Adenylate isopentenyltransferase</fullName>
    </recommendedName>
</protein>
<dbReference type="InterPro" id="IPR039657">
    <property type="entry name" value="Dimethylallyltransferase"/>
</dbReference>
<keyword evidence="3" id="KW-0203">Cytokinin biosynthesis</keyword>
<dbReference type="Pfam" id="PF01715">
    <property type="entry name" value="IPPT"/>
    <property type="match status" value="2"/>
</dbReference>
<dbReference type="Gene3D" id="1.10.287.890">
    <property type="entry name" value="Crystal structure of tRNA isopentenylpyrophosphate transferase (bh2366) domain"/>
    <property type="match status" value="1"/>
</dbReference>
<gene>
    <name evidence="6" type="primary">A10p027050.1_BraROA</name>
    <name evidence="6" type="ORF">IGI04_041194</name>
</gene>
<organism evidence="6 7">
    <name type="scientific">Brassica rapa subsp. trilocularis</name>
    <dbReference type="NCBI Taxonomy" id="1813537"/>
    <lineage>
        <taxon>Eukaryota</taxon>
        <taxon>Viridiplantae</taxon>
        <taxon>Streptophyta</taxon>
        <taxon>Embryophyta</taxon>
        <taxon>Tracheophyta</taxon>
        <taxon>Spermatophyta</taxon>
        <taxon>Magnoliopsida</taxon>
        <taxon>eudicotyledons</taxon>
        <taxon>Gunneridae</taxon>
        <taxon>Pentapetalae</taxon>
        <taxon>rosids</taxon>
        <taxon>malvids</taxon>
        <taxon>Brassicales</taxon>
        <taxon>Brassicaceae</taxon>
        <taxon>Brassiceae</taxon>
        <taxon>Brassica</taxon>
    </lineage>
</organism>
<keyword evidence="2" id="KW-0808">Transferase</keyword>
<dbReference type="PANTHER" id="PTHR11088">
    <property type="entry name" value="TRNA DIMETHYLALLYLTRANSFERASE"/>
    <property type="match status" value="1"/>
</dbReference>
<dbReference type="Gene3D" id="3.40.50.300">
    <property type="entry name" value="P-loop containing nucleotide triphosphate hydrolases"/>
    <property type="match status" value="1"/>
</dbReference>
<evidence type="ECO:0000256" key="4">
    <source>
        <dbReference type="ARBA" id="ARBA00022741"/>
    </source>
</evidence>
<proteinExistence type="inferred from homology"/>
<keyword evidence="5" id="KW-0067">ATP-binding</keyword>
<comment type="caution">
    <text evidence="6">The sequence shown here is derived from an EMBL/GenBank/DDBJ whole genome shotgun (WGS) entry which is preliminary data.</text>
</comment>
<name>A0ABQ7KQ23_BRACM</name>
<dbReference type="InterPro" id="IPR027417">
    <property type="entry name" value="P-loop_NTPase"/>
</dbReference>
<dbReference type="Proteomes" id="UP000823674">
    <property type="component" value="Chromosome A10"/>
</dbReference>
<keyword evidence="7" id="KW-1185">Reference proteome</keyword>
<evidence type="ECO:0008006" key="8">
    <source>
        <dbReference type="Google" id="ProtNLM"/>
    </source>
</evidence>
<dbReference type="PANTHER" id="PTHR11088:SF74">
    <property type="entry name" value="ADENYLATE ISOPENTENYLTRANSFERASE 5, CHLOROPLASTIC"/>
    <property type="match status" value="1"/>
</dbReference>